<evidence type="ECO:0000313" key="1">
    <source>
        <dbReference type="EMBL" id="MFC3763025.1"/>
    </source>
</evidence>
<protein>
    <recommendedName>
        <fullName evidence="3">DUF559 domain-containing protein</fullName>
    </recommendedName>
</protein>
<dbReference type="EMBL" id="JBHRZH010000017">
    <property type="protein sequence ID" value="MFC3763025.1"/>
    <property type="molecule type" value="Genomic_DNA"/>
</dbReference>
<accession>A0ABV7YCI1</accession>
<dbReference type="Proteomes" id="UP001595699">
    <property type="component" value="Unassembled WGS sequence"/>
</dbReference>
<reference evidence="2" key="1">
    <citation type="journal article" date="2019" name="Int. J. Syst. Evol. Microbiol.">
        <title>The Global Catalogue of Microorganisms (GCM) 10K type strain sequencing project: providing services to taxonomists for standard genome sequencing and annotation.</title>
        <authorList>
            <consortium name="The Broad Institute Genomics Platform"/>
            <consortium name="The Broad Institute Genome Sequencing Center for Infectious Disease"/>
            <person name="Wu L."/>
            <person name="Ma J."/>
        </authorList>
    </citation>
    <scope>NUCLEOTIDE SEQUENCE [LARGE SCALE GENOMIC DNA]</scope>
    <source>
        <strain evidence="2">CGMCC 4.7241</strain>
    </source>
</reference>
<evidence type="ECO:0000313" key="2">
    <source>
        <dbReference type="Proteomes" id="UP001595699"/>
    </source>
</evidence>
<dbReference type="RefSeq" id="WP_205119889.1">
    <property type="nucleotide sequence ID" value="NZ_JAFBCM010000001.1"/>
</dbReference>
<comment type="caution">
    <text evidence="1">The sequence shown here is derived from an EMBL/GenBank/DDBJ whole genome shotgun (WGS) entry which is preliminary data.</text>
</comment>
<evidence type="ECO:0008006" key="3">
    <source>
        <dbReference type="Google" id="ProtNLM"/>
    </source>
</evidence>
<name>A0ABV7YCI1_9ACTN</name>
<proteinExistence type="predicted"/>
<gene>
    <name evidence="1" type="ORF">ACFOUW_19445</name>
</gene>
<sequence length="326" mass="36386">MPRRRKIDHHALESLVARHQGVVRGRELERLGIARQTISYRTAVNGSWQRVLPGIVATHSGPTTMTQRLIAAHLYAGTGSILTGLTALRLYGVRAAANCTTAHLLIPHDRRRAARSYVVVERTRRLPSHRWRITLPCSPVARATIDATRRLDSIDAVRELVAEVVQRNLCSVSELILELRAAPSAGSRLPRLAVREIAAGIRSVAEAKLRRALLDAKIVQPHWNCDLFSAADDWLARPDAVWPDLGVALELDSLAWHLSPQSYRRTQARQRRMTKYGLLVLPVAPGDVETRLGEILDEIRQTLETARQRVPPTLRVRPQVQAQTAA</sequence>
<organism evidence="1 2">
    <name type="scientific">Tenggerimyces flavus</name>
    <dbReference type="NCBI Taxonomy" id="1708749"/>
    <lineage>
        <taxon>Bacteria</taxon>
        <taxon>Bacillati</taxon>
        <taxon>Actinomycetota</taxon>
        <taxon>Actinomycetes</taxon>
        <taxon>Propionibacteriales</taxon>
        <taxon>Nocardioidaceae</taxon>
        <taxon>Tenggerimyces</taxon>
    </lineage>
</organism>
<keyword evidence="2" id="KW-1185">Reference proteome</keyword>